<evidence type="ECO:0000313" key="2">
    <source>
        <dbReference type="EMBL" id="KAJ7415719.1"/>
    </source>
</evidence>
<dbReference type="EMBL" id="WHWB01033921">
    <property type="protein sequence ID" value="KAJ7415719.1"/>
    <property type="molecule type" value="Genomic_DNA"/>
</dbReference>
<evidence type="ECO:0000313" key="3">
    <source>
        <dbReference type="Proteomes" id="UP001145742"/>
    </source>
</evidence>
<organism evidence="2 3">
    <name type="scientific">Willisornis vidua</name>
    <name type="common">Xingu scale-backed antbird</name>
    <dbReference type="NCBI Taxonomy" id="1566151"/>
    <lineage>
        <taxon>Eukaryota</taxon>
        <taxon>Metazoa</taxon>
        <taxon>Chordata</taxon>
        <taxon>Craniata</taxon>
        <taxon>Vertebrata</taxon>
        <taxon>Euteleostomi</taxon>
        <taxon>Archelosauria</taxon>
        <taxon>Archosauria</taxon>
        <taxon>Dinosauria</taxon>
        <taxon>Saurischia</taxon>
        <taxon>Theropoda</taxon>
        <taxon>Coelurosauria</taxon>
        <taxon>Aves</taxon>
        <taxon>Neognathae</taxon>
        <taxon>Neoaves</taxon>
        <taxon>Telluraves</taxon>
        <taxon>Australaves</taxon>
        <taxon>Passeriformes</taxon>
        <taxon>Thamnophilidae</taxon>
        <taxon>Willisornis</taxon>
    </lineage>
</organism>
<feature type="region of interest" description="Disordered" evidence="1">
    <location>
        <begin position="51"/>
        <end position="84"/>
    </location>
</feature>
<dbReference type="Proteomes" id="UP001145742">
    <property type="component" value="Unassembled WGS sequence"/>
</dbReference>
<name>A0ABQ9DBJ1_9PASS</name>
<proteinExistence type="predicted"/>
<protein>
    <submittedName>
        <fullName evidence="2">Rna-directed dna polymerase from mobile element jockey-like</fullName>
    </submittedName>
</protein>
<evidence type="ECO:0000256" key="1">
    <source>
        <dbReference type="SAM" id="MobiDB-lite"/>
    </source>
</evidence>
<reference evidence="2" key="1">
    <citation type="submission" date="2019-10" db="EMBL/GenBank/DDBJ databases">
        <authorList>
            <person name="Soares A.E.R."/>
            <person name="Aleixo A."/>
            <person name="Schneider P."/>
            <person name="Miyaki C.Y."/>
            <person name="Schneider M.P."/>
            <person name="Mello C."/>
            <person name="Vasconcelos A.T.R."/>
        </authorList>
    </citation>
    <scope>NUCLEOTIDE SEQUENCE</scope>
    <source>
        <tissue evidence="2">Muscle</tissue>
    </source>
</reference>
<gene>
    <name evidence="2" type="ORF">WISP_76574</name>
</gene>
<comment type="caution">
    <text evidence="2">The sequence shown here is derived from an EMBL/GenBank/DDBJ whole genome shotgun (WGS) entry which is preliminary data.</text>
</comment>
<sequence>MVNNRMYMNQQCAFVAKKASNILGSIKKGQYAPGDDPVPLLSPSEAASGLLCPNLGSSEQERHGAPGMGPVKGYKDAEGTGASL</sequence>
<accession>A0ABQ9DBJ1</accession>
<keyword evidence="3" id="KW-1185">Reference proteome</keyword>